<sequence>MKRDDKDKILIEKRNTRYKKRNIKIKYNYKKLVIFGFVLLFFIIILLLIFTKIFSLIGNLTSKSAIKNSNNQIKDKNLISNDSKLKNENSKVLIKKIEDIMKNSENVLKTEIKSFIDNQKLKKQNINIGYLNLKDKDKKIIKISETNLIPMNNNNVFIISMIAEDLFKEKKLDYSMNIDISKFVEKDEKTIITLQQLISDMIIKGGNWRINLVLEKLKTNVNDWKTYANKKYKILINKENEMKIEDIFKILNLVLSKKNNEFIYPYTYNNLSNSAEHYDSIYKIYLNNFMGFVGSYEYAYNLELGFILGEKPFMFLIQTDYSDSGIPSAIREILFNWNQKYNK</sequence>
<name>A0A4V3IYC4_9FIRM</name>
<evidence type="ECO:0008006" key="4">
    <source>
        <dbReference type="Google" id="ProtNLM"/>
    </source>
</evidence>
<keyword evidence="1" id="KW-1133">Transmembrane helix</keyword>
<reference evidence="2 3" key="1">
    <citation type="submission" date="2019-01" db="EMBL/GenBank/DDBJ databases">
        <title>Draft Genome Sequences of Helcococcus ovis Strains Isolated from the Uterus and Vagina of Dairy Cows with Metritis.</title>
        <authorList>
            <person name="Cunha F."/>
            <person name="Jeon S.J."/>
            <person name="Kutzer P."/>
            <person name="Galvao K.N."/>
        </authorList>
    </citation>
    <scope>NUCLEOTIDE SEQUENCE [LARGE SCALE GENOMIC DNA]</scope>
    <source>
        <strain evidence="2 3">KG-37</strain>
    </source>
</reference>
<proteinExistence type="predicted"/>
<evidence type="ECO:0000313" key="3">
    <source>
        <dbReference type="Proteomes" id="UP000297454"/>
    </source>
</evidence>
<protein>
    <recommendedName>
        <fullName evidence="4">Serine hydrolase</fullName>
    </recommendedName>
</protein>
<gene>
    <name evidence="2" type="ORF">EQF91_03470</name>
</gene>
<comment type="caution">
    <text evidence="2">The sequence shown here is derived from an EMBL/GenBank/DDBJ whole genome shotgun (WGS) entry which is preliminary data.</text>
</comment>
<keyword evidence="3" id="KW-1185">Reference proteome</keyword>
<evidence type="ECO:0000313" key="2">
    <source>
        <dbReference type="EMBL" id="TFF66666.1"/>
    </source>
</evidence>
<accession>A0A4V3IYC4</accession>
<evidence type="ECO:0000256" key="1">
    <source>
        <dbReference type="SAM" id="Phobius"/>
    </source>
</evidence>
<feature type="transmembrane region" description="Helical" evidence="1">
    <location>
        <begin position="32"/>
        <end position="54"/>
    </location>
</feature>
<dbReference type="RefSeq" id="WP_134711999.1">
    <property type="nucleotide sequence ID" value="NZ_CP119081.1"/>
</dbReference>
<dbReference type="Proteomes" id="UP000297454">
    <property type="component" value="Unassembled WGS sequence"/>
</dbReference>
<dbReference type="GeneID" id="97031595"/>
<dbReference type="EMBL" id="SCFR01000008">
    <property type="protein sequence ID" value="TFF66666.1"/>
    <property type="molecule type" value="Genomic_DNA"/>
</dbReference>
<dbReference type="AlphaFoldDB" id="A0A4V3IYC4"/>
<dbReference type="OrthoDB" id="1701810at2"/>
<keyword evidence="1" id="KW-0812">Transmembrane</keyword>
<keyword evidence="1" id="KW-0472">Membrane</keyword>
<organism evidence="2 3">
    <name type="scientific">Helcococcus ovis</name>
    <dbReference type="NCBI Taxonomy" id="72026"/>
    <lineage>
        <taxon>Bacteria</taxon>
        <taxon>Bacillati</taxon>
        <taxon>Bacillota</taxon>
        <taxon>Tissierellia</taxon>
        <taxon>Tissierellales</taxon>
        <taxon>Peptoniphilaceae</taxon>
        <taxon>Helcococcus</taxon>
    </lineage>
</organism>